<evidence type="ECO:0000313" key="3">
    <source>
        <dbReference type="Proteomes" id="UP000038802"/>
    </source>
</evidence>
<dbReference type="EMBL" id="CSAE01000202">
    <property type="protein sequence ID" value="COV78706.1"/>
    <property type="molecule type" value="Genomic_DNA"/>
</dbReference>
<accession>A0A0U0RS57</accession>
<evidence type="ECO:0000313" key="2">
    <source>
        <dbReference type="EMBL" id="COV78706.1"/>
    </source>
</evidence>
<evidence type="ECO:0000256" key="1">
    <source>
        <dbReference type="SAM" id="MobiDB-lite"/>
    </source>
</evidence>
<dbReference type="Proteomes" id="UP000038802">
    <property type="component" value="Unassembled WGS sequence"/>
</dbReference>
<feature type="region of interest" description="Disordered" evidence="1">
    <location>
        <begin position="21"/>
        <end position="70"/>
    </location>
</feature>
<proteinExistence type="predicted"/>
<protein>
    <submittedName>
        <fullName evidence="2">Uncharacterized protein</fullName>
    </submittedName>
</protein>
<sequence length="70" mass="7830">MQYVEITMRKPLFDLAVGRRTEPQPGHRAVVGNRNRPTTGDKVIRQCGMRGGRREHTDQVAAGAHHLGKL</sequence>
<dbReference type="AlphaFoldDB" id="A0A0U0RS57"/>
<reference evidence="3" key="1">
    <citation type="submission" date="2015-03" db="EMBL/GenBank/DDBJ databases">
        <authorList>
            <consortium name="Pathogen Informatics"/>
        </authorList>
    </citation>
    <scope>NUCLEOTIDE SEQUENCE [LARGE SCALE GENOMIC DNA]</scope>
    <source>
        <strain evidence="3">K00500041</strain>
    </source>
</reference>
<organism evidence="2 3">
    <name type="scientific">Mycobacterium tuberculosis</name>
    <dbReference type="NCBI Taxonomy" id="1773"/>
    <lineage>
        <taxon>Bacteria</taxon>
        <taxon>Bacillati</taxon>
        <taxon>Actinomycetota</taxon>
        <taxon>Actinomycetes</taxon>
        <taxon>Mycobacteriales</taxon>
        <taxon>Mycobacteriaceae</taxon>
        <taxon>Mycobacterium</taxon>
        <taxon>Mycobacterium tuberculosis complex</taxon>
    </lineage>
</organism>
<gene>
    <name evidence="2" type="ORF">ERS007703_02055</name>
</gene>
<name>A0A0U0RS57_MYCTX</name>